<name>A0A1R1ASS2_PAELA</name>
<feature type="transmembrane region" description="Helical" evidence="6">
    <location>
        <begin position="213"/>
        <end position="230"/>
    </location>
</feature>
<gene>
    <name evidence="8" type="ORF">BK123_30540</name>
</gene>
<feature type="transmembrane region" description="Helical" evidence="6">
    <location>
        <begin position="63"/>
        <end position="82"/>
    </location>
</feature>
<dbReference type="InterPro" id="IPR011701">
    <property type="entry name" value="MFS"/>
</dbReference>
<protein>
    <submittedName>
        <fullName evidence="8">MFS transporter</fullName>
    </submittedName>
</protein>
<dbReference type="AlphaFoldDB" id="A0A1R1ASS2"/>
<keyword evidence="4 6" id="KW-1133">Transmembrane helix</keyword>
<dbReference type="Gene3D" id="1.20.1250.20">
    <property type="entry name" value="MFS general substrate transporter like domains"/>
    <property type="match status" value="1"/>
</dbReference>
<evidence type="ECO:0000256" key="6">
    <source>
        <dbReference type="SAM" id="Phobius"/>
    </source>
</evidence>
<dbReference type="CDD" id="cd17321">
    <property type="entry name" value="MFS_MMR_MDR_like"/>
    <property type="match status" value="1"/>
</dbReference>
<keyword evidence="2" id="KW-0813">Transport</keyword>
<feature type="transmembrane region" description="Helical" evidence="6">
    <location>
        <begin position="94"/>
        <end position="118"/>
    </location>
</feature>
<dbReference type="PANTHER" id="PTHR42718:SF39">
    <property type="entry name" value="ACTINORHODIN TRANSPORTER-RELATED"/>
    <property type="match status" value="1"/>
</dbReference>
<dbReference type="Pfam" id="PF07690">
    <property type="entry name" value="MFS_1"/>
    <property type="match status" value="2"/>
</dbReference>
<dbReference type="GO" id="GO:0005886">
    <property type="term" value="C:plasma membrane"/>
    <property type="evidence" value="ECO:0007669"/>
    <property type="project" value="UniProtKB-SubCell"/>
</dbReference>
<dbReference type="Gene3D" id="1.20.1720.10">
    <property type="entry name" value="Multidrug resistance protein D"/>
    <property type="match status" value="1"/>
</dbReference>
<dbReference type="RefSeq" id="WP_076326108.1">
    <property type="nucleotide sequence ID" value="NZ_MRTF01000014.1"/>
</dbReference>
<evidence type="ECO:0000256" key="1">
    <source>
        <dbReference type="ARBA" id="ARBA00004651"/>
    </source>
</evidence>
<dbReference type="OrthoDB" id="2321349at2"/>
<dbReference type="STRING" id="1401.BK123_30540"/>
<organism evidence="8 9">
    <name type="scientific">Paenibacillus lautus</name>
    <name type="common">Bacillus lautus</name>
    <dbReference type="NCBI Taxonomy" id="1401"/>
    <lineage>
        <taxon>Bacteria</taxon>
        <taxon>Bacillati</taxon>
        <taxon>Bacillota</taxon>
        <taxon>Bacilli</taxon>
        <taxon>Bacillales</taxon>
        <taxon>Paenibacillaceae</taxon>
        <taxon>Paenibacillus</taxon>
    </lineage>
</organism>
<feature type="transmembrane region" description="Helical" evidence="6">
    <location>
        <begin position="23"/>
        <end position="43"/>
    </location>
</feature>
<evidence type="ECO:0000259" key="7">
    <source>
        <dbReference type="PROSITE" id="PS50850"/>
    </source>
</evidence>
<evidence type="ECO:0000313" key="8">
    <source>
        <dbReference type="EMBL" id="OME88616.1"/>
    </source>
</evidence>
<dbReference type="PROSITE" id="PS50850">
    <property type="entry name" value="MFS"/>
    <property type="match status" value="1"/>
</dbReference>
<sequence>MNKIAITDMTAQQVVQPADPRRWVALILILLPTLLISLNNYMMQVALPNMQDSLHVSFAEAQIIFSGYSLGLAVALIFGGRLGDMYGRKRMLRIGVLGFTVMSVFGGFVSSPILFIIVRVTQGLSAAMIQPQVLSIIQRTFPPSEKGLVFAIYGAVIGTGFTLGLILGGVLVDWNWFGLGWRLVFWFNVPFGLLVITGLPMVPESSGPGKQSIDWIGTLLLMFGLFLLIYPLTVGQKQGWPSWTWGCVLLSILILLAFIALQKRKGKAEDTPPLMDLSIFRLRSFRRGVFTEMMIYLSMFSFFFILNYFLQTGLHFNLKTTSLVFLPLGLGLFATSLLSSRMVNRWGNTVLRSGALTMGISILLLVVSLNRNPIHLFHIHNILILSLYGIGLGMATTPLANMILSSVPAASAGTGSGLFTTMMYLANVFGVAFISILFTHSLGLSLSDASLADYVRAFSITAGASGLLAFVAYICLGLKRYREKRA</sequence>
<keyword evidence="5 6" id="KW-0472">Membrane</keyword>
<keyword evidence="3 6" id="KW-0812">Transmembrane</keyword>
<feature type="transmembrane region" description="Helical" evidence="6">
    <location>
        <begin position="289"/>
        <end position="310"/>
    </location>
</feature>
<feature type="transmembrane region" description="Helical" evidence="6">
    <location>
        <begin position="416"/>
        <end position="438"/>
    </location>
</feature>
<comment type="subcellular location">
    <subcellularLocation>
        <location evidence="1">Cell membrane</location>
        <topology evidence="1">Multi-pass membrane protein</topology>
    </subcellularLocation>
</comment>
<accession>A0A1R1ASS2</accession>
<evidence type="ECO:0000313" key="9">
    <source>
        <dbReference type="Proteomes" id="UP000187074"/>
    </source>
</evidence>
<feature type="transmembrane region" description="Helical" evidence="6">
    <location>
        <begin position="148"/>
        <end position="171"/>
    </location>
</feature>
<proteinExistence type="predicted"/>
<dbReference type="Proteomes" id="UP000187074">
    <property type="component" value="Unassembled WGS sequence"/>
</dbReference>
<evidence type="ECO:0000256" key="5">
    <source>
        <dbReference type="ARBA" id="ARBA00023136"/>
    </source>
</evidence>
<feature type="transmembrane region" description="Helical" evidence="6">
    <location>
        <begin position="458"/>
        <end position="478"/>
    </location>
</feature>
<evidence type="ECO:0000256" key="2">
    <source>
        <dbReference type="ARBA" id="ARBA00022448"/>
    </source>
</evidence>
<feature type="domain" description="Major facilitator superfamily (MFS) profile" evidence="7">
    <location>
        <begin position="25"/>
        <end position="480"/>
    </location>
</feature>
<dbReference type="EMBL" id="MRTF01000014">
    <property type="protein sequence ID" value="OME88616.1"/>
    <property type="molecule type" value="Genomic_DNA"/>
</dbReference>
<comment type="caution">
    <text evidence="8">The sequence shown here is derived from an EMBL/GenBank/DDBJ whole genome shotgun (WGS) entry which is preliminary data.</text>
</comment>
<dbReference type="PRINTS" id="PR01036">
    <property type="entry name" value="TCRTETB"/>
</dbReference>
<dbReference type="InterPro" id="IPR020846">
    <property type="entry name" value="MFS_dom"/>
</dbReference>
<dbReference type="InterPro" id="IPR036259">
    <property type="entry name" value="MFS_trans_sf"/>
</dbReference>
<feature type="transmembrane region" description="Helical" evidence="6">
    <location>
        <begin position="183"/>
        <end position="201"/>
    </location>
</feature>
<feature type="transmembrane region" description="Helical" evidence="6">
    <location>
        <begin position="242"/>
        <end position="261"/>
    </location>
</feature>
<dbReference type="SUPFAM" id="SSF103473">
    <property type="entry name" value="MFS general substrate transporter"/>
    <property type="match status" value="1"/>
</dbReference>
<feature type="transmembrane region" description="Helical" evidence="6">
    <location>
        <begin position="382"/>
        <end position="404"/>
    </location>
</feature>
<dbReference type="PANTHER" id="PTHR42718">
    <property type="entry name" value="MAJOR FACILITATOR SUPERFAMILY MULTIDRUG TRANSPORTER MFSC"/>
    <property type="match status" value="1"/>
</dbReference>
<reference evidence="8 9" key="1">
    <citation type="submission" date="2016-11" db="EMBL/GenBank/DDBJ databases">
        <title>Paenibacillus species isolates.</title>
        <authorList>
            <person name="Beno S.M."/>
        </authorList>
    </citation>
    <scope>NUCLEOTIDE SEQUENCE [LARGE SCALE GENOMIC DNA]</scope>
    <source>
        <strain evidence="8 9">FSL F4-0100</strain>
    </source>
</reference>
<feature type="transmembrane region" description="Helical" evidence="6">
    <location>
        <begin position="350"/>
        <end position="370"/>
    </location>
</feature>
<evidence type="ECO:0000256" key="4">
    <source>
        <dbReference type="ARBA" id="ARBA00022989"/>
    </source>
</evidence>
<dbReference type="GO" id="GO:0022857">
    <property type="term" value="F:transmembrane transporter activity"/>
    <property type="evidence" value="ECO:0007669"/>
    <property type="project" value="InterPro"/>
</dbReference>
<evidence type="ECO:0000256" key="3">
    <source>
        <dbReference type="ARBA" id="ARBA00022692"/>
    </source>
</evidence>